<dbReference type="InterPro" id="IPR000760">
    <property type="entry name" value="Inositol_monophosphatase-like"/>
</dbReference>
<dbReference type="RefSeq" id="WP_167166471.1">
    <property type="nucleotide sequence ID" value="NZ_BAAAOO010000011.1"/>
</dbReference>
<dbReference type="PANTHER" id="PTHR20854">
    <property type="entry name" value="INOSITOL MONOPHOSPHATASE"/>
    <property type="match status" value="1"/>
</dbReference>
<dbReference type="EMBL" id="JAAMOZ010000001">
    <property type="protein sequence ID" value="NIH57059.1"/>
    <property type="molecule type" value="Genomic_DNA"/>
</dbReference>
<dbReference type="CDD" id="cd01637">
    <property type="entry name" value="IMPase_like"/>
    <property type="match status" value="1"/>
</dbReference>
<proteinExistence type="predicted"/>
<gene>
    <name evidence="1" type="ORF">FB473_001704</name>
</gene>
<dbReference type="Gene3D" id="3.40.190.80">
    <property type="match status" value="1"/>
</dbReference>
<protein>
    <submittedName>
        <fullName evidence="1">Fructose-1,6-bisphosphatase/inositol monophosphatase family enzyme</fullName>
    </submittedName>
</protein>
<comment type="caution">
    <text evidence="1">The sequence shown here is derived from an EMBL/GenBank/DDBJ whole genome shotgun (WGS) entry which is preliminary data.</text>
</comment>
<reference evidence="1 2" key="1">
    <citation type="submission" date="2020-02" db="EMBL/GenBank/DDBJ databases">
        <title>Sequencing the genomes of 1000 actinobacteria strains.</title>
        <authorList>
            <person name="Klenk H.-P."/>
        </authorList>
    </citation>
    <scope>NUCLEOTIDE SEQUENCE [LARGE SCALE GENOMIC DNA]</scope>
    <source>
        <strain evidence="1 2">DSM 19609</strain>
    </source>
</reference>
<accession>A0ABX0SGL9</accession>
<evidence type="ECO:0000313" key="1">
    <source>
        <dbReference type="EMBL" id="NIH57059.1"/>
    </source>
</evidence>
<dbReference type="Gene3D" id="3.30.540.10">
    <property type="entry name" value="Fructose-1,6-Bisphosphatase, subunit A, domain 1"/>
    <property type="match status" value="1"/>
</dbReference>
<dbReference type="PANTHER" id="PTHR20854:SF4">
    <property type="entry name" value="INOSITOL-1-MONOPHOSPHATASE-RELATED"/>
    <property type="match status" value="1"/>
</dbReference>
<evidence type="ECO:0000313" key="2">
    <source>
        <dbReference type="Proteomes" id="UP000749311"/>
    </source>
</evidence>
<keyword evidence="2" id="KW-1185">Reference proteome</keyword>
<dbReference type="SUPFAM" id="SSF56655">
    <property type="entry name" value="Carbohydrate phosphatase"/>
    <property type="match status" value="1"/>
</dbReference>
<name>A0ABX0SGL9_9ACTN</name>
<dbReference type="Proteomes" id="UP000749311">
    <property type="component" value="Unassembled WGS sequence"/>
</dbReference>
<organism evidence="1 2">
    <name type="scientific">Brooklawnia cerclae</name>
    <dbReference type="NCBI Taxonomy" id="349934"/>
    <lineage>
        <taxon>Bacteria</taxon>
        <taxon>Bacillati</taxon>
        <taxon>Actinomycetota</taxon>
        <taxon>Actinomycetes</taxon>
        <taxon>Propionibacteriales</taxon>
        <taxon>Propionibacteriaceae</taxon>
        <taxon>Brooklawnia</taxon>
    </lineage>
</organism>
<dbReference type="Pfam" id="PF00459">
    <property type="entry name" value="Inositol_P"/>
    <property type="match status" value="1"/>
</dbReference>
<sequence length="261" mass="28503">MQTDEVLELIQHVAAEVINPRFHALASGDIEQKSPGDFVTIADREAEQLLTAELRAREPGCLVVGEEATFANPDIPNGLADAEVAYTVDPVDGTGNFVHGSPKHAVMIAELRRGEVTRSWIWQPQLNNAWVAERGAGVTHNGELVTRGPINQRPLGATSRRGWHGYDAGGRLAPVTDASFCAGVDYPMLAMGEIDFLTYLRPKPWDHMPGYLIVTELGGTTLDVEGRPYGPDTPYQTTIVAAASPELAQKVADLWRPQWDR</sequence>
<dbReference type="PRINTS" id="PR00377">
    <property type="entry name" value="IMPHPHTASES"/>
</dbReference>